<dbReference type="EMBL" id="VSSQ01022719">
    <property type="protein sequence ID" value="MPM69215.1"/>
    <property type="molecule type" value="Genomic_DNA"/>
</dbReference>
<gene>
    <name evidence="1" type="ORF">SDC9_116159</name>
</gene>
<sequence>MRKEVSVMKHICSLILLICLLLPQTGQADSMISLKQLNESPPGRWTQTYHTTWRDVSVDVLPYVPMTESFPILKMIPDFTVPDVSGLGSEWTSGMHESLLFNISLDDYSRAEREVKGDTQTFIHYPPFDFSKAYAEHNDLTIGEAIDYLNQVISISGFGEWHYDRPYELRVNQTKSKRTGKVLIPEGYTFLLMQKEADIPILGHVLDGVDEPRDDAHRLAIHIMFQIRDFESININGNKLRLINTLAEDVPLQYYSLIQRSIEQEIMAGHIRKIFDVELGYALYNEPGASRKPGYEWIQSAVFYALPVWAVRCHYVNSPTKELRDYTGMDVEERSMTEYKTVLFNAQTGKVIDRFDNRREASDYPGFISWEEAGGRP</sequence>
<reference evidence="1" key="1">
    <citation type="submission" date="2019-08" db="EMBL/GenBank/DDBJ databases">
        <authorList>
            <person name="Kucharzyk K."/>
            <person name="Murdoch R.W."/>
            <person name="Higgins S."/>
            <person name="Loffler F."/>
        </authorList>
    </citation>
    <scope>NUCLEOTIDE SEQUENCE</scope>
</reference>
<protein>
    <submittedName>
        <fullName evidence="1">Uncharacterized protein</fullName>
    </submittedName>
</protein>
<comment type="caution">
    <text evidence="1">The sequence shown here is derived from an EMBL/GenBank/DDBJ whole genome shotgun (WGS) entry which is preliminary data.</text>
</comment>
<dbReference type="AlphaFoldDB" id="A0A645BVD7"/>
<evidence type="ECO:0000313" key="1">
    <source>
        <dbReference type="EMBL" id="MPM69215.1"/>
    </source>
</evidence>
<name>A0A645BVD7_9ZZZZ</name>
<accession>A0A645BVD7</accession>
<proteinExistence type="predicted"/>
<organism evidence="1">
    <name type="scientific">bioreactor metagenome</name>
    <dbReference type="NCBI Taxonomy" id="1076179"/>
    <lineage>
        <taxon>unclassified sequences</taxon>
        <taxon>metagenomes</taxon>
        <taxon>ecological metagenomes</taxon>
    </lineage>
</organism>